<name>D8RT99_SELML</name>
<keyword evidence="4" id="KW-0275">Fatty acid biosynthesis</keyword>
<dbReference type="EMBL" id="GL377589">
    <property type="protein sequence ID" value="EFJ24645.1"/>
    <property type="molecule type" value="Genomic_DNA"/>
</dbReference>
<dbReference type="InterPro" id="IPR009081">
    <property type="entry name" value="PP-bd_ACP"/>
</dbReference>
<dbReference type="InterPro" id="IPR036736">
    <property type="entry name" value="ACP-like_sf"/>
</dbReference>
<dbReference type="Gene3D" id="1.10.1200.10">
    <property type="entry name" value="ACP-like"/>
    <property type="match status" value="1"/>
</dbReference>
<keyword evidence="3" id="KW-0597">Phosphoprotein</keyword>
<dbReference type="eggNOG" id="KOG1748">
    <property type="taxonomic scope" value="Eukaryota"/>
</dbReference>
<keyword evidence="2 4" id="KW-0596">Phosphopantetheine</keyword>
<evidence type="ECO:0000256" key="2">
    <source>
        <dbReference type="ARBA" id="ARBA00022450"/>
    </source>
</evidence>
<dbReference type="FunCoup" id="D8RT99">
    <property type="interactions" value="2949"/>
</dbReference>
<dbReference type="GO" id="GO:0000036">
    <property type="term" value="F:acyl carrier activity"/>
    <property type="evidence" value="ECO:0007669"/>
    <property type="project" value="InterPro"/>
</dbReference>
<dbReference type="HAMAP" id="MF_01217">
    <property type="entry name" value="Acyl_carrier"/>
    <property type="match status" value="1"/>
</dbReference>
<gene>
    <name evidence="6" type="ORF">SELMODRAFT_414590</name>
</gene>
<dbReference type="Gramene" id="EFJ24645">
    <property type="protein sequence ID" value="EFJ24645"/>
    <property type="gene ID" value="SELMODRAFT_414590"/>
</dbReference>
<dbReference type="Pfam" id="PF00550">
    <property type="entry name" value="PP-binding"/>
    <property type="match status" value="1"/>
</dbReference>
<sequence length="130" mass="13397">MAAAAGSCSMVPAVSFASVGSLARASPVVGFRPSAIVLTSKRGRSLISCAAKPETLASVQKIIATQLSIDQSSVTPAAKFADLGADSLDTVEVMMQLEENFKISLGEEGAEKIVTVQDAADLIEDVIAKQ</sequence>
<keyword evidence="7" id="KW-1185">Reference proteome</keyword>
<evidence type="ECO:0000256" key="1">
    <source>
        <dbReference type="ARBA" id="ARBA00010930"/>
    </source>
</evidence>
<dbReference type="NCBIfam" id="NF002148">
    <property type="entry name" value="PRK00982.1-2"/>
    <property type="match status" value="1"/>
</dbReference>
<dbReference type="HOGENOM" id="CLU_108696_1_1_1"/>
<evidence type="ECO:0000313" key="6">
    <source>
        <dbReference type="EMBL" id="EFJ24645.1"/>
    </source>
</evidence>
<dbReference type="SUPFAM" id="SSF47336">
    <property type="entry name" value="ACP-like"/>
    <property type="match status" value="1"/>
</dbReference>
<evidence type="ECO:0000256" key="3">
    <source>
        <dbReference type="ARBA" id="ARBA00022553"/>
    </source>
</evidence>
<dbReference type="Proteomes" id="UP000001514">
    <property type="component" value="Unassembled WGS sequence"/>
</dbReference>
<evidence type="ECO:0000256" key="4">
    <source>
        <dbReference type="RuleBase" id="RU000722"/>
    </source>
</evidence>
<protein>
    <recommendedName>
        <fullName evidence="4">Acyl carrier protein</fullName>
    </recommendedName>
</protein>
<dbReference type="KEGG" id="smo:SELMODRAFT_414590"/>
<reference evidence="6 7" key="1">
    <citation type="journal article" date="2011" name="Science">
        <title>The Selaginella genome identifies genetic changes associated with the evolution of vascular plants.</title>
        <authorList>
            <person name="Banks J.A."/>
            <person name="Nishiyama T."/>
            <person name="Hasebe M."/>
            <person name="Bowman J.L."/>
            <person name="Gribskov M."/>
            <person name="dePamphilis C."/>
            <person name="Albert V.A."/>
            <person name="Aono N."/>
            <person name="Aoyama T."/>
            <person name="Ambrose B.A."/>
            <person name="Ashton N.W."/>
            <person name="Axtell M.J."/>
            <person name="Barker E."/>
            <person name="Barker M.S."/>
            <person name="Bennetzen J.L."/>
            <person name="Bonawitz N.D."/>
            <person name="Chapple C."/>
            <person name="Cheng C."/>
            <person name="Correa L.G."/>
            <person name="Dacre M."/>
            <person name="DeBarry J."/>
            <person name="Dreyer I."/>
            <person name="Elias M."/>
            <person name="Engstrom E.M."/>
            <person name="Estelle M."/>
            <person name="Feng L."/>
            <person name="Finet C."/>
            <person name="Floyd S.K."/>
            <person name="Frommer W.B."/>
            <person name="Fujita T."/>
            <person name="Gramzow L."/>
            <person name="Gutensohn M."/>
            <person name="Harholt J."/>
            <person name="Hattori M."/>
            <person name="Heyl A."/>
            <person name="Hirai T."/>
            <person name="Hiwatashi Y."/>
            <person name="Ishikawa M."/>
            <person name="Iwata M."/>
            <person name="Karol K.G."/>
            <person name="Koehler B."/>
            <person name="Kolukisaoglu U."/>
            <person name="Kubo M."/>
            <person name="Kurata T."/>
            <person name="Lalonde S."/>
            <person name="Li K."/>
            <person name="Li Y."/>
            <person name="Litt A."/>
            <person name="Lyons E."/>
            <person name="Manning G."/>
            <person name="Maruyama T."/>
            <person name="Michael T.P."/>
            <person name="Mikami K."/>
            <person name="Miyazaki S."/>
            <person name="Morinaga S."/>
            <person name="Murata T."/>
            <person name="Mueller-Roeber B."/>
            <person name="Nelson D.R."/>
            <person name="Obara M."/>
            <person name="Oguri Y."/>
            <person name="Olmstead R.G."/>
            <person name="Onodera N."/>
            <person name="Petersen B.L."/>
            <person name="Pils B."/>
            <person name="Prigge M."/>
            <person name="Rensing S.A."/>
            <person name="Riano-Pachon D.M."/>
            <person name="Roberts A.W."/>
            <person name="Sato Y."/>
            <person name="Scheller H.V."/>
            <person name="Schulz B."/>
            <person name="Schulz C."/>
            <person name="Shakirov E.V."/>
            <person name="Shibagaki N."/>
            <person name="Shinohara N."/>
            <person name="Shippen D.E."/>
            <person name="Soerensen I."/>
            <person name="Sotooka R."/>
            <person name="Sugimoto N."/>
            <person name="Sugita M."/>
            <person name="Sumikawa N."/>
            <person name="Tanurdzic M."/>
            <person name="Theissen G."/>
            <person name="Ulvskov P."/>
            <person name="Wakazuki S."/>
            <person name="Weng J.K."/>
            <person name="Willats W.W."/>
            <person name="Wipf D."/>
            <person name="Wolf P.G."/>
            <person name="Yang L."/>
            <person name="Zimmer A.D."/>
            <person name="Zhu Q."/>
            <person name="Mitros T."/>
            <person name="Hellsten U."/>
            <person name="Loque D."/>
            <person name="Otillar R."/>
            <person name="Salamov A."/>
            <person name="Schmutz J."/>
            <person name="Shapiro H."/>
            <person name="Lindquist E."/>
            <person name="Lucas S."/>
            <person name="Rokhsar D."/>
            <person name="Grigoriev I.V."/>
        </authorList>
    </citation>
    <scope>NUCLEOTIDE SEQUENCE [LARGE SCALE GENOMIC DNA]</scope>
</reference>
<dbReference type="PROSITE" id="PS50075">
    <property type="entry name" value="CARRIER"/>
    <property type="match status" value="1"/>
</dbReference>
<dbReference type="STRING" id="88036.D8RT99"/>
<dbReference type="InterPro" id="IPR044813">
    <property type="entry name" value="ACP_chloroplastic"/>
</dbReference>
<proteinExistence type="inferred from homology"/>
<keyword evidence="4" id="KW-0443">Lipid metabolism</keyword>
<accession>D8RT99</accession>
<dbReference type="InParanoid" id="D8RT99"/>
<dbReference type="PANTHER" id="PTHR46153">
    <property type="entry name" value="ACYL CARRIER PROTEIN"/>
    <property type="match status" value="1"/>
</dbReference>
<dbReference type="NCBIfam" id="NF002150">
    <property type="entry name" value="PRK00982.1-4"/>
    <property type="match status" value="1"/>
</dbReference>
<keyword evidence="4" id="KW-0276">Fatty acid metabolism</keyword>
<keyword evidence="4" id="KW-0444">Lipid biosynthesis</keyword>
<comment type="similarity">
    <text evidence="1">Belongs to the acyl carrier protein (ACP) family.</text>
</comment>
<evidence type="ECO:0000313" key="7">
    <source>
        <dbReference type="Proteomes" id="UP000001514"/>
    </source>
</evidence>
<dbReference type="OrthoDB" id="448946at2759"/>
<dbReference type="NCBIfam" id="TIGR00517">
    <property type="entry name" value="acyl_carrier"/>
    <property type="match status" value="1"/>
</dbReference>
<comment type="function">
    <text evidence="4">Carrier of the growing fatty acid chain in fatty acid biosynthesis.</text>
</comment>
<organism evidence="7">
    <name type="scientific">Selaginella moellendorffii</name>
    <name type="common">Spikemoss</name>
    <dbReference type="NCBI Taxonomy" id="88036"/>
    <lineage>
        <taxon>Eukaryota</taxon>
        <taxon>Viridiplantae</taxon>
        <taxon>Streptophyta</taxon>
        <taxon>Embryophyta</taxon>
        <taxon>Tracheophyta</taxon>
        <taxon>Lycopodiopsida</taxon>
        <taxon>Selaginellales</taxon>
        <taxon>Selaginellaceae</taxon>
        <taxon>Selaginella</taxon>
    </lineage>
</organism>
<evidence type="ECO:0000259" key="5">
    <source>
        <dbReference type="PROSITE" id="PS50075"/>
    </source>
</evidence>
<dbReference type="AlphaFoldDB" id="D8RT99"/>
<dbReference type="PANTHER" id="PTHR46153:SF2">
    <property type="entry name" value="ACYL CARRIER PROTEIN"/>
    <property type="match status" value="1"/>
</dbReference>
<dbReference type="InterPro" id="IPR003231">
    <property type="entry name" value="ACP"/>
</dbReference>
<feature type="domain" description="Carrier" evidence="5">
    <location>
        <begin position="53"/>
        <end position="127"/>
    </location>
</feature>